<gene>
    <name evidence="2" type="ORF">J122_232</name>
</gene>
<dbReference type="PANTHER" id="PTHR33121">
    <property type="entry name" value="CYCLIC DI-GMP PHOSPHODIESTERASE PDEF"/>
    <property type="match status" value="1"/>
</dbReference>
<dbReference type="PANTHER" id="PTHR33121:SF70">
    <property type="entry name" value="SIGNALING PROTEIN YKOW"/>
    <property type="match status" value="1"/>
</dbReference>
<dbReference type="SUPFAM" id="SSF141868">
    <property type="entry name" value="EAL domain-like"/>
    <property type="match status" value="1"/>
</dbReference>
<dbReference type="Gene3D" id="3.20.20.450">
    <property type="entry name" value="EAL domain"/>
    <property type="match status" value="1"/>
</dbReference>
<accession>A0A137SIE8</accession>
<dbReference type="GO" id="GO:0071111">
    <property type="term" value="F:cyclic-guanylate-specific phosphodiesterase activity"/>
    <property type="evidence" value="ECO:0007669"/>
    <property type="project" value="InterPro"/>
</dbReference>
<proteinExistence type="predicted"/>
<evidence type="ECO:0000313" key="2">
    <source>
        <dbReference type="EMBL" id="KXO12185.1"/>
    </source>
</evidence>
<dbReference type="InterPro" id="IPR050706">
    <property type="entry name" value="Cyclic-di-GMP_PDE-like"/>
</dbReference>
<feature type="domain" description="EAL" evidence="1">
    <location>
        <begin position="1"/>
        <end position="54"/>
    </location>
</feature>
<evidence type="ECO:0000259" key="1">
    <source>
        <dbReference type="PROSITE" id="PS50883"/>
    </source>
</evidence>
<evidence type="ECO:0000313" key="3">
    <source>
        <dbReference type="Proteomes" id="UP000070282"/>
    </source>
</evidence>
<dbReference type="InterPro" id="IPR001633">
    <property type="entry name" value="EAL_dom"/>
</dbReference>
<dbReference type="AlphaFoldDB" id="A0A137SIE8"/>
<organism evidence="2 3">
    <name type="scientific">Marinobacter excellens LAMA 842</name>
    <dbReference type="NCBI Taxonomy" id="1306954"/>
    <lineage>
        <taxon>Bacteria</taxon>
        <taxon>Pseudomonadati</taxon>
        <taxon>Pseudomonadota</taxon>
        <taxon>Gammaproteobacteria</taxon>
        <taxon>Pseudomonadales</taxon>
        <taxon>Marinobacteraceae</taxon>
        <taxon>Marinobacter</taxon>
    </lineage>
</organism>
<dbReference type="Pfam" id="PF00563">
    <property type="entry name" value="EAL"/>
    <property type="match status" value="1"/>
</dbReference>
<dbReference type="EMBL" id="LOCO01000001">
    <property type="protein sequence ID" value="KXO12185.1"/>
    <property type="molecule type" value="Genomic_DNA"/>
</dbReference>
<keyword evidence="3" id="KW-1185">Reference proteome</keyword>
<dbReference type="PROSITE" id="PS50883">
    <property type="entry name" value="EAL"/>
    <property type="match status" value="1"/>
</dbReference>
<protein>
    <submittedName>
        <fullName evidence="2">Sensory box protein</fullName>
    </submittedName>
</protein>
<reference evidence="3" key="1">
    <citation type="submission" date="2015-12" db="EMBL/GenBank/DDBJ databases">
        <authorList>
            <person name="Lima A."/>
            <person name="Farahani Zayas N."/>
            <person name="Castro Da Silva M.A."/>
            <person name="Cabral A."/>
            <person name="Pessatti M.L."/>
        </authorList>
    </citation>
    <scope>NUCLEOTIDE SEQUENCE [LARGE SCALE GENOMIC DNA]</scope>
    <source>
        <strain evidence="3">LAMA 842</strain>
    </source>
</reference>
<comment type="caution">
    <text evidence="2">The sequence shown here is derived from an EMBL/GenBank/DDBJ whole genome shotgun (WGS) entry which is preliminary data.</text>
</comment>
<name>A0A137SIE8_9GAMM</name>
<dbReference type="Proteomes" id="UP000070282">
    <property type="component" value="Unassembled WGS sequence"/>
</dbReference>
<sequence>MSAILAIAEALDLEVVAEGIETEEQRRRLRELNCHRGQGFLLARPTPLADLSLA</sequence>
<dbReference type="RefSeq" id="WP_227510035.1">
    <property type="nucleotide sequence ID" value="NZ_LOCO01000001.1"/>
</dbReference>
<dbReference type="InterPro" id="IPR035919">
    <property type="entry name" value="EAL_sf"/>
</dbReference>